<feature type="region of interest" description="Disordered" evidence="3">
    <location>
        <begin position="530"/>
        <end position="554"/>
    </location>
</feature>
<gene>
    <name evidence="6" type="ORF">N0F65_010920</name>
</gene>
<reference evidence="6" key="2">
    <citation type="journal article" date="2023" name="Microbiol Resour">
        <title>Decontamination and Annotation of the Draft Genome Sequence of the Oomycete Lagenidium giganteum ARSEF 373.</title>
        <authorList>
            <person name="Morgan W.R."/>
            <person name="Tartar A."/>
        </authorList>
    </citation>
    <scope>NUCLEOTIDE SEQUENCE</scope>
    <source>
        <strain evidence="6">ARSEF 373</strain>
    </source>
</reference>
<accession>A0AAV2Z0C0</accession>
<dbReference type="EMBL" id="DAKRPA010000091">
    <property type="protein sequence ID" value="DAZ99034.1"/>
    <property type="molecule type" value="Genomic_DNA"/>
</dbReference>
<evidence type="ECO:0000256" key="1">
    <source>
        <dbReference type="ARBA" id="ARBA00022737"/>
    </source>
</evidence>
<keyword evidence="4" id="KW-0472">Membrane</keyword>
<keyword evidence="4" id="KW-1133">Transmembrane helix</keyword>
<dbReference type="Gene3D" id="1.25.40.10">
    <property type="entry name" value="Tetratricopeptide repeat domain"/>
    <property type="match status" value="3"/>
</dbReference>
<dbReference type="SUPFAM" id="SSF48452">
    <property type="entry name" value="TPR-like"/>
    <property type="match status" value="1"/>
</dbReference>
<feature type="repeat" description="PPR" evidence="2">
    <location>
        <begin position="233"/>
        <end position="267"/>
    </location>
</feature>
<feature type="transmembrane region" description="Helical" evidence="4">
    <location>
        <begin position="1021"/>
        <end position="1042"/>
    </location>
</feature>
<evidence type="ECO:0000256" key="3">
    <source>
        <dbReference type="SAM" id="MobiDB-lite"/>
    </source>
</evidence>
<evidence type="ECO:0000256" key="2">
    <source>
        <dbReference type="PROSITE-ProRule" id="PRU00708"/>
    </source>
</evidence>
<feature type="repeat" description="PPR" evidence="2">
    <location>
        <begin position="303"/>
        <end position="333"/>
    </location>
</feature>
<evidence type="ECO:0000256" key="4">
    <source>
        <dbReference type="SAM" id="Phobius"/>
    </source>
</evidence>
<dbReference type="PANTHER" id="PTHR33946">
    <property type="match status" value="1"/>
</dbReference>
<dbReference type="Pfam" id="PF23276">
    <property type="entry name" value="TPR_24"/>
    <property type="match status" value="1"/>
</dbReference>
<dbReference type="PROSITE" id="PS51375">
    <property type="entry name" value="PPR"/>
    <property type="match status" value="5"/>
</dbReference>
<keyword evidence="7" id="KW-1185">Reference proteome</keyword>
<dbReference type="AlphaFoldDB" id="A0AAV2Z0C0"/>
<feature type="repeat" description="PPR" evidence="2">
    <location>
        <begin position="128"/>
        <end position="162"/>
    </location>
</feature>
<dbReference type="Pfam" id="PF01535">
    <property type="entry name" value="PPR"/>
    <property type="match status" value="1"/>
</dbReference>
<reference evidence="6" key="1">
    <citation type="submission" date="2022-11" db="EMBL/GenBank/DDBJ databases">
        <authorList>
            <person name="Morgan W.R."/>
            <person name="Tartar A."/>
        </authorList>
    </citation>
    <scope>NUCLEOTIDE SEQUENCE</scope>
    <source>
        <strain evidence="6">ARSEF 373</strain>
    </source>
</reference>
<evidence type="ECO:0000313" key="7">
    <source>
        <dbReference type="Proteomes" id="UP001146120"/>
    </source>
</evidence>
<protein>
    <recommendedName>
        <fullName evidence="5">Pentatricopeptide repeat-containing protein-mitochondrial domain-containing protein</fullName>
    </recommendedName>
</protein>
<dbReference type="Proteomes" id="UP001146120">
    <property type="component" value="Unassembled WGS sequence"/>
</dbReference>
<proteinExistence type="predicted"/>
<feature type="repeat" description="PPR" evidence="2">
    <location>
        <begin position="268"/>
        <end position="302"/>
    </location>
</feature>
<comment type="caution">
    <text evidence="6">The sequence shown here is derived from an EMBL/GenBank/DDBJ whole genome shotgun (WGS) entry which is preliminary data.</text>
</comment>
<sequence length="1043" mass="114499">MVRVLMWRQTAHAWRATAVDATQRSVRSVACSPSMGAASWTPRARTPAVTEGVRLLHWIPSTAMPMPRSTVVNQQQRSHYSEAKDPGELTLEDEYLDTLARCSTQPKYGSVAFGILEEIQAANGDGLTVDVSTAIIDALASRRRWEDAIDALRYSREKGVRPRIHAYSSIVASCYKAEMFNQALKVFEVMRNDGYVPKTVTYSRALSAALKSNQHELVLEIFDDMMAHKVDTTIVIYNNIVNSCARVGDVRSAVGVVRAIRQRGLQMTQSTYHSLAICAGKTGRWDLALDAFNSLKEDGFQPAMTMYNSVIAACAKGKKWENVISVYEEMSEDMQKQVHGIYLGGVLMAYAKSSNENKKRAIEIYHQRMECGDEVNLFAQNAVLVALLELQQYEEVYKMANQMKKNGMHWDSLTYKNLILAYIRAGAIDTAVQLLNKHAKKMEKSTDCYRELIQYYAQKRKDYREACRLTMQMMQSNPRLSRLDWHNALGHALALKDMSIYWNFRKWMKARAGNIIKDVPEHLMIPEPTQEAPAAASFTQAAEPKATAPTTSGGTQLDLPGKMKIFPIVVGTVVALVPATGAPSQHMRAIQGRELAADSDWVSALTKTNNTDAYHMTPVRVVHARAQSDNPVWNSTYNMFTSKYGGDTFETKFRGALDTVNTASVEGGLMYVQAECINVQSRSADEKCKRKNNVQFMVFYDIVFVQPNTSLALYDDGEYSSMMPMDGGQCTPQNGTDGFSPQCLQLNGDQHQPNVGASVGAGLKESDARAPYPGTYWYSFPNSCPLVKWGANKTDDCRAKTHRGLCDYNVMPDGVACTFNYRILGYVPIDDVVGITAMKDKNGTAYSNFAAFCNDGNVEFNATVDNGTFISGIDFWKDPQNTTANSGRTLKMLTTYSKLINGGSSSQIDNATVAHMKPLPTIAALTAQNPPCYKNVKGCSSGCARSGYHQICSACSKGDAGCIVNNGSFQFPVLAKAVGDNGATGSKPNDTVTPNNTNSTPAITVSPVPTAKTPTPSTSGATFTAAMTTAATLTGFALVFLFN</sequence>
<keyword evidence="4" id="KW-0812">Transmembrane</keyword>
<organism evidence="6 7">
    <name type="scientific">Lagenidium giganteum</name>
    <dbReference type="NCBI Taxonomy" id="4803"/>
    <lineage>
        <taxon>Eukaryota</taxon>
        <taxon>Sar</taxon>
        <taxon>Stramenopiles</taxon>
        <taxon>Oomycota</taxon>
        <taxon>Peronosporomycetes</taxon>
        <taxon>Pythiales</taxon>
        <taxon>Pythiaceae</taxon>
    </lineage>
</organism>
<dbReference type="NCBIfam" id="TIGR00756">
    <property type="entry name" value="PPR"/>
    <property type="match status" value="3"/>
</dbReference>
<dbReference type="PANTHER" id="PTHR33946:SF4">
    <property type="entry name" value="COAGULATION FACTOR XI"/>
    <property type="match status" value="1"/>
</dbReference>
<feature type="repeat" description="PPR" evidence="2">
    <location>
        <begin position="163"/>
        <end position="197"/>
    </location>
</feature>
<feature type="compositionally biased region" description="Polar residues" evidence="3">
    <location>
        <begin position="985"/>
        <end position="1003"/>
    </location>
</feature>
<dbReference type="InterPro" id="IPR057027">
    <property type="entry name" value="TPR_mt"/>
</dbReference>
<feature type="region of interest" description="Disordered" evidence="3">
    <location>
        <begin position="985"/>
        <end position="1017"/>
    </location>
</feature>
<evidence type="ECO:0000313" key="6">
    <source>
        <dbReference type="EMBL" id="DAZ99034.1"/>
    </source>
</evidence>
<feature type="domain" description="Pentatricopeptide repeat-containing protein-mitochondrial" evidence="5">
    <location>
        <begin position="206"/>
        <end position="330"/>
    </location>
</feature>
<dbReference type="InterPro" id="IPR011990">
    <property type="entry name" value="TPR-like_helical_dom_sf"/>
</dbReference>
<evidence type="ECO:0000259" key="5">
    <source>
        <dbReference type="Pfam" id="PF23276"/>
    </source>
</evidence>
<dbReference type="InterPro" id="IPR002885">
    <property type="entry name" value="PPR_rpt"/>
</dbReference>
<keyword evidence="1" id="KW-0677">Repeat</keyword>
<name>A0AAV2Z0C0_9STRA</name>